<evidence type="ECO:0000313" key="2">
    <source>
        <dbReference type="EMBL" id="AEI70054.1"/>
    </source>
</evidence>
<feature type="transmembrane region" description="Helical" evidence="1">
    <location>
        <begin position="12"/>
        <end position="32"/>
    </location>
</feature>
<reference evidence="2 3" key="2">
    <citation type="journal article" date="1995" name="Virology">
        <title>Analysis of 43 kb of the Chlorella virus PBCV-1 330-kb genome: map positions 45 to 88.</title>
        <authorList>
            <person name="Li Y."/>
            <person name="Lu Z."/>
            <person name="Burbank D.E."/>
            <person name="Kutish G.F."/>
            <person name="Rock D.L."/>
            <person name="Van Etten J.L."/>
        </authorList>
    </citation>
    <scope>NUCLEOTIDE SEQUENCE [LARGE SCALE GENOMIC DNA]</scope>
</reference>
<keyword evidence="3" id="KW-1185">Reference proteome</keyword>
<keyword evidence="1" id="KW-1133">Transmembrane helix</keyword>
<organism evidence="2 3">
    <name type="scientific">Paramecium bursaria Chlorella virus 1</name>
    <name type="common">PBCV-1</name>
    <dbReference type="NCBI Taxonomy" id="10506"/>
    <lineage>
        <taxon>Viruses</taxon>
        <taxon>Varidnaviria</taxon>
        <taxon>Bamfordvirae</taxon>
        <taxon>Nucleocytoviricota</taxon>
        <taxon>Megaviricetes</taxon>
        <taxon>Algavirales</taxon>
        <taxon>Phycodnaviridae</taxon>
        <taxon>Chlorovirus</taxon>
        <taxon>Chlorovirus vanettense</taxon>
    </lineage>
</organism>
<reference evidence="2 3" key="7">
    <citation type="journal article" date="2000" name="Virology">
        <title>Characterization of a beta-1,3-glucanase encoded by chlorella virus PBCV-1.</title>
        <authorList>
            <person name="Sun L."/>
            <person name="Gurnon J.R."/>
            <person name="Adams B.J."/>
            <person name="Graves M.V."/>
            <person name="Van Etten J.L."/>
        </authorList>
    </citation>
    <scope>NUCLEOTIDE SEQUENCE [LARGE SCALE GENOMIC DNA]</scope>
</reference>
<sequence length="46" mass="5774">MYYHFFLKKLVISRWLFAMFFFTRFATFKSALKTFFRFSIFSLINL</sequence>
<evidence type="ECO:0000256" key="1">
    <source>
        <dbReference type="SAM" id="Phobius"/>
    </source>
</evidence>
<protein>
    <submittedName>
        <fullName evidence="2">Uncharacterized protein</fullName>
    </submittedName>
</protein>
<gene>
    <name evidence="2" type="primary">a188bR</name>
</gene>
<reference evidence="2 3" key="3">
    <citation type="journal article" date="1996" name="Virology">
        <title>Analysis of 94 kb of the chlorella virus PBCV-1 330-kb genome: map positions 88 to 182.</title>
        <authorList>
            <person name="Lu Z."/>
            <person name="Li Y."/>
            <person name="Que Q."/>
            <person name="Kutish G.F."/>
            <person name="Rock D.L."/>
            <person name="Van Etten J.L."/>
        </authorList>
    </citation>
    <scope>NUCLEOTIDE SEQUENCE [LARGE SCALE GENOMIC DNA]</scope>
</reference>
<dbReference type="RefSeq" id="YP_004678909.1">
    <property type="nucleotide sequence ID" value="NC_000852.5"/>
</dbReference>
<reference evidence="2 3" key="4">
    <citation type="journal article" date="1996" name="Virology">
        <title>Analysis of 76 kb of the chlorella virus PBCV-1 330-kb genome: map positions 182 to 258.</title>
        <authorList>
            <person name="Kutish G.F."/>
            <person name="Li Y."/>
            <person name="Lu Z."/>
            <person name="Furuta M."/>
            <person name="Rock D.L."/>
            <person name="Van Etten J.L."/>
        </authorList>
    </citation>
    <scope>NUCLEOTIDE SEQUENCE [LARGE SCALE GENOMIC DNA]</scope>
</reference>
<keyword evidence="1" id="KW-0472">Membrane</keyword>
<reference evidence="2 3" key="8">
    <citation type="journal article" date="2010" name="J. Virol.">
        <title>Microarray analysis of Paramecium bursaria chlorella virus 1 transcription.</title>
        <authorList>
            <person name="Yanai-Balser G.M."/>
            <person name="Duncan G.A."/>
            <person name="Eudy J.D."/>
            <person name="Wang D."/>
            <person name="Li X."/>
            <person name="Agarkova I.V."/>
            <person name="Dunigan D.D."/>
            <person name="Van Etten J.L."/>
        </authorList>
    </citation>
    <scope>NUCLEOTIDE SEQUENCE [LARGE SCALE GENOMIC DNA]</scope>
</reference>
<dbReference type="KEGG" id="vg:10971207"/>
<name>F8TTZ3_PBCV1</name>
<dbReference type="GeneID" id="10971207"/>
<accession>F8TTZ3</accession>
<reference evidence="2 3" key="5">
    <citation type="journal article" date="1997" name="Virology">
        <title>Analysis of 74 kb of DNA located at the right end of the 330-kb chlorella virus PBCV-1 genome.</title>
        <authorList>
            <person name="Li Y."/>
            <person name="Lu Z."/>
            <person name="Sun L."/>
            <person name="Ropp S."/>
            <person name="Kutish G.F."/>
            <person name="Rock D.L."/>
            <person name="Van Etten J.L."/>
        </authorList>
    </citation>
    <scope>NUCLEOTIDE SEQUENCE [LARGE SCALE GENOMIC DNA]</scope>
</reference>
<dbReference type="Proteomes" id="UP000000862">
    <property type="component" value="Segment"/>
</dbReference>
<organismHost>
    <name type="scientific">Chlorella</name>
    <dbReference type="NCBI Taxonomy" id="3071"/>
</organismHost>
<keyword evidence="1" id="KW-0812">Transmembrane</keyword>
<dbReference type="EMBL" id="JF411744">
    <property type="protein sequence ID" value="AEI70054.1"/>
    <property type="molecule type" value="Genomic_DNA"/>
</dbReference>
<reference evidence="2 3" key="6">
    <citation type="journal article" date="1999" name="Virology">
        <title>Chlorella virus PBCV-1 encodes a functional homospermidine synthase.</title>
        <authorList>
            <person name="Kaiser A."/>
            <person name="Vollmert M."/>
            <person name="Tholl D."/>
            <person name="Graves M.V."/>
            <person name="Gurnon J.R."/>
            <person name="Xing W."/>
            <person name="Lisec A.D."/>
            <person name="Nickerson K.W."/>
            <person name="Van Etten J.L."/>
        </authorList>
    </citation>
    <scope>NUCLEOTIDE SEQUENCE [LARGE SCALE GENOMIC DNA]</scope>
</reference>
<proteinExistence type="predicted"/>
<reference evidence="2 3" key="1">
    <citation type="journal article" date="1995" name="Virology">
        <title>Analysis of 45 kb of DNA located at the left end of the chlorella virus PBCV-1 genome.</title>
        <authorList>
            <person name="Lu Z."/>
            <person name="Li Y."/>
            <person name="Zhang Y."/>
            <person name="Kutish G.F."/>
            <person name="Rock D.L."/>
            <person name="Van Etten J.L."/>
        </authorList>
    </citation>
    <scope>NUCLEOTIDE SEQUENCE [LARGE SCALE GENOMIC DNA]</scope>
</reference>
<evidence type="ECO:0000313" key="3">
    <source>
        <dbReference type="Proteomes" id="UP000000862"/>
    </source>
</evidence>